<accession>A0A5B0SMD4</accession>
<organism evidence="1 2">
    <name type="scientific">Puccinia graminis f. sp. tritici</name>
    <dbReference type="NCBI Taxonomy" id="56615"/>
    <lineage>
        <taxon>Eukaryota</taxon>
        <taxon>Fungi</taxon>
        <taxon>Dikarya</taxon>
        <taxon>Basidiomycota</taxon>
        <taxon>Pucciniomycotina</taxon>
        <taxon>Pucciniomycetes</taxon>
        <taxon>Pucciniales</taxon>
        <taxon>Pucciniaceae</taxon>
        <taxon>Puccinia</taxon>
    </lineage>
</organism>
<comment type="caution">
    <text evidence="1">The sequence shown here is derived from an EMBL/GenBank/DDBJ whole genome shotgun (WGS) entry which is preliminary data.</text>
</comment>
<reference evidence="1 2" key="1">
    <citation type="submission" date="2019-05" db="EMBL/GenBank/DDBJ databases">
        <title>Emergence of the Ug99 lineage of the wheat stem rust pathogen through somatic hybridization.</title>
        <authorList>
            <person name="Li F."/>
            <person name="Upadhyaya N.M."/>
            <person name="Sperschneider J."/>
            <person name="Matny O."/>
            <person name="Nguyen-Phuc H."/>
            <person name="Mago R."/>
            <person name="Raley C."/>
            <person name="Miller M.E."/>
            <person name="Silverstein K.A.T."/>
            <person name="Henningsen E."/>
            <person name="Hirsch C.D."/>
            <person name="Visser B."/>
            <person name="Pretorius Z.A."/>
            <person name="Steffenson B.J."/>
            <person name="Schwessinger B."/>
            <person name="Dodds P.N."/>
            <person name="Figueroa M."/>
        </authorList>
    </citation>
    <scope>NUCLEOTIDE SEQUENCE [LARGE SCALE GENOMIC DNA]</scope>
    <source>
        <strain evidence="1 2">Ug99</strain>
    </source>
</reference>
<evidence type="ECO:0000313" key="1">
    <source>
        <dbReference type="EMBL" id="KAA1139068.1"/>
    </source>
</evidence>
<name>A0A5B0SMD4_PUCGR</name>
<sequence length="76" mass="8369">MSLVPSLVAVPVEVVGLGIGKQKNRPKLKKNLWRSESFILLFCNGLNKCQIVGLDGPICNSRIITKCIYILDQEGV</sequence>
<proteinExistence type="predicted"/>
<dbReference type="Proteomes" id="UP000325313">
    <property type="component" value="Unassembled WGS sequence"/>
</dbReference>
<dbReference type="AlphaFoldDB" id="A0A5B0SMD4"/>
<dbReference type="EMBL" id="VDEP01000001">
    <property type="protein sequence ID" value="KAA1139068.1"/>
    <property type="molecule type" value="Genomic_DNA"/>
</dbReference>
<protein>
    <submittedName>
        <fullName evidence="1">Uncharacterized protein</fullName>
    </submittedName>
</protein>
<gene>
    <name evidence="1" type="ORF">PGTUg99_035312</name>
</gene>
<evidence type="ECO:0000313" key="2">
    <source>
        <dbReference type="Proteomes" id="UP000325313"/>
    </source>
</evidence>